<dbReference type="STRING" id="106004.A0A1Y2ENJ5"/>
<dbReference type="PANTHER" id="PTHR42940:SF7">
    <property type="entry name" value="ALCOHOL DEHYDROGENASE-LIKE N-TERMINAL DOMAIN-CONTAINING PROTEIN"/>
    <property type="match status" value="1"/>
</dbReference>
<dbReference type="PANTHER" id="PTHR42940">
    <property type="entry name" value="ALCOHOL DEHYDROGENASE 1-RELATED"/>
    <property type="match status" value="1"/>
</dbReference>
<gene>
    <name evidence="8" type="ORF">BCR35DRAFT_293952</name>
</gene>
<keyword evidence="5" id="KW-0560">Oxidoreductase</keyword>
<dbReference type="GO" id="GO:0046872">
    <property type="term" value="F:metal ion binding"/>
    <property type="evidence" value="ECO:0007669"/>
    <property type="project" value="UniProtKB-KW"/>
</dbReference>
<organism evidence="8 9">
    <name type="scientific">Leucosporidium creatinivorum</name>
    <dbReference type="NCBI Taxonomy" id="106004"/>
    <lineage>
        <taxon>Eukaryota</taxon>
        <taxon>Fungi</taxon>
        <taxon>Dikarya</taxon>
        <taxon>Basidiomycota</taxon>
        <taxon>Pucciniomycotina</taxon>
        <taxon>Microbotryomycetes</taxon>
        <taxon>Leucosporidiales</taxon>
        <taxon>Leucosporidium</taxon>
    </lineage>
</organism>
<evidence type="ECO:0000313" key="8">
    <source>
        <dbReference type="EMBL" id="ORY73118.1"/>
    </source>
</evidence>
<feature type="domain" description="Alcohol dehydrogenase-like N-terminal" evidence="7">
    <location>
        <begin position="52"/>
        <end position="161"/>
    </location>
</feature>
<reference evidence="8 9" key="1">
    <citation type="submission" date="2016-07" db="EMBL/GenBank/DDBJ databases">
        <title>Pervasive Adenine N6-methylation of Active Genes in Fungi.</title>
        <authorList>
            <consortium name="DOE Joint Genome Institute"/>
            <person name="Mondo S.J."/>
            <person name="Dannebaum R.O."/>
            <person name="Kuo R.C."/>
            <person name="Labutti K."/>
            <person name="Haridas S."/>
            <person name="Kuo A."/>
            <person name="Salamov A."/>
            <person name="Ahrendt S.R."/>
            <person name="Lipzen A."/>
            <person name="Sullivan W."/>
            <person name="Andreopoulos W.B."/>
            <person name="Clum A."/>
            <person name="Lindquist E."/>
            <person name="Daum C."/>
            <person name="Ramamoorthy G.K."/>
            <person name="Gryganskyi A."/>
            <person name="Culley D."/>
            <person name="Magnuson J.K."/>
            <person name="James T.Y."/>
            <person name="O'Malley M.A."/>
            <person name="Stajich J.E."/>
            <person name="Spatafora J.W."/>
            <person name="Visel A."/>
            <person name="Grigoriev I.V."/>
        </authorList>
    </citation>
    <scope>NUCLEOTIDE SEQUENCE [LARGE SCALE GENOMIC DNA]</scope>
    <source>
        <strain evidence="8 9">62-1032</strain>
    </source>
</reference>
<dbReference type="Pfam" id="PF08240">
    <property type="entry name" value="ADH_N"/>
    <property type="match status" value="1"/>
</dbReference>
<evidence type="ECO:0000256" key="4">
    <source>
        <dbReference type="ARBA" id="ARBA00022833"/>
    </source>
</evidence>
<evidence type="ECO:0000259" key="7">
    <source>
        <dbReference type="Pfam" id="PF08240"/>
    </source>
</evidence>
<dbReference type="InterPro" id="IPR036291">
    <property type="entry name" value="NAD(P)-bd_dom_sf"/>
</dbReference>
<dbReference type="InParanoid" id="A0A1Y2ENJ5"/>
<evidence type="ECO:0000256" key="5">
    <source>
        <dbReference type="ARBA" id="ARBA00023002"/>
    </source>
</evidence>
<keyword evidence="9" id="KW-1185">Reference proteome</keyword>
<dbReference type="GO" id="GO:0005737">
    <property type="term" value="C:cytoplasm"/>
    <property type="evidence" value="ECO:0007669"/>
    <property type="project" value="TreeGrafter"/>
</dbReference>
<sequence>MFSRLFTSTTHTTTSNKPSSAQEHPNEFRAARIPQQGGEIELQTVAWRDPVEGEVVVKVIACGISKCDMVTKDQSLGEIQYPRVPGHELIGDIIMVGPNEQKWKEGDRVGGSWHGSHCGVCVWCRKGDFTACENQEINGYHRDGGLAEYVIMCSNAVIAVPADVDPVEETARIDSGATVFNALKNLDLQPGETVLIDGVGGLASACSRLARVMGYHSICLAPNSSAAHQLMMSQHPPHEILIKAQIGIVGVVEEMMRRGGARAVLCTSFSVPDAEHLMKCLCPGGQMVLVTPHSTESLSIPLKYLLLNRLSIVSYPCCSPAEVEEELRFALNQGLKLEEGVARFNLDQIKEAWEAGMNEEGKEKVVVVM</sequence>
<evidence type="ECO:0000256" key="6">
    <source>
        <dbReference type="SAM" id="MobiDB-lite"/>
    </source>
</evidence>
<protein>
    <submittedName>
        <fullName evidence="8">GroES-like protein</fullName>
    </submittedName>
</protein>
<evidence type="ECO:0000256" key="2">
    <source>
        <dbReference type="ARBA" id="ARBA00008072"/>
    </source>
</evidence>
<dbReference type="Proteomes" id="UP000193467">
    <property type="component" value="Unassembled WGS sequence"/>
</dbReference>
<dbReference type="Gene3D" id="3.40.50.720">
    <property type="entry name" value="NAD(P)-binding Rossmann-like Domain"/>
    <property type="match status" value="1"/>
</dbReference>
<keyword evidence="3" id="KW-0479">Metal-binding</keyword>
<dbReference type="EMBL" id="MCGR01000048">
    <property type="protein sequence ID" value="ORY73118.1"/>
    <property type="molecule type" value="Genomic_DNA"/>
</dbReference>
<dbReference type="OrthoDB" id="1560166at2759"/>
<dbReference type="GO" id="GO:0004022">
    <property type="term" value="F:alcohol dehydrogenase (NAD+) activity"/>
    <property type="evidence" value="ECO:0007669"/>
    <property type="project" value="TreeGrafter"/>
</dbReference>
<comment type="cofactor">
    <cofactor evidence="1">
        <name>Zn(2+)</name>
        <dbReference type="ChEBI" id="CHEBI:29105"/>
    </cofactor>
</comment>
<dbReference type="SUPFAM" id="SSF51735">
    <property type="entry name" value="NAD(P)-binding Rossmann-fold domains"/>
    <property type="match status" value="1"/>
</dbReference>
<keyword evidence="4" id="KW-0862">Zinc</keyword>
<name>A0A1Y2ENJ5_9BASI</name>
<dbReference type="InterPro" id="IPR013154">
    <property type="entry name" value="ADH-like_N"/>
</dbReference>
<evidence type="ECO:0000313" key="9">
    <source>
        <dbReference type="Proteomes" id="UP000193467"/>
    </source>
</evidence>
<accession>A0A1Y2ENJ5</accession>
<dbReference type="InterPro" id="IPR011032">
    <property type="entry name" value="GroES-like_sf"/>
</dbReference>
<evidence type="ECO:0000256" key="3">
    <source>
        <dbReference type="ARBA" id="ARBA00022723"/>
    </source>
</evidence>
<evidence type="ECO:0000256" key="1">
    <source>
        <dbReference type="ARBA" id="ARBA00001947"/>
    </source>
</evidence>
<dbReference type="Gene3D" id="3.90.180.10">
    <property type="entry name" value="Medium-chain alcohol dehydrogenases, catalytic domain"/>
    <property type="match status" value="1"/>
</dbReference>
<comment type="similarity">
    <text evidence="2">Belongs to the zinc-containing alcohol dehydrogenase family.</text>
</comment>
<feature type="region of interest" description="Disordered" evidence="6">
    <location>
        <begin position="1"/>
        <end position="26"/>
    </location>
</feature>
<dbReference type="SUPFAM" id="SSF50129">
    <property type="entry name" value="GroES-like"/>
    <property type="match status" value="1"/>
</dbReference>
<dbReference type="AlphaFoldDB" id="A0A1Y2ENJ5"/>
<proteinExistence type="inferred from homology"/>
<comment type="caution">
    <text evidence="8">The sequence shown here is derived from an EMBL/GenBank/DDBJ whole genome shotgun (WGS) entry which is preliminary data.</text>
</comment>